<dbReference type="RefSeq" id="WP_109603094.1">
    <property type="nucleotide sequence ID" value="NZ_BONA01000115.1"/>
</dbReference>
<dbReference type="Gene3D" id="1.10.287.130">
    <property type="match status" value="1"/>
</dbReference>
<dbReference type="CDD" id="cd00082">
    <property type="entry name" value="HisKA"/>
    <property type="match status" value="1"/>
</dbReference>
<keyword evidence="4" id="KW-0597">Phosphoprotein</keyword>
<evidence type="ECO:0000256" key="6">
    <source>
        <dbReference type="ARBA" id="ARBA00022692"/>
    </source>
</evidence>
<dbReference type="Gene3D" id="6.10.340.10">
    <property type="match status" value="1"/>
</dbReference>
<dbReference type="EMBL" id="QGGR01000048">
    <property type="protein sequence ID" value="PWK28730.1"/>
    <property type="molecule type" value="Genomic_DNA"/>
</dbReference>
<comment type="caution">
    <text evidence="14">The sequence shown here is derived from an EMBL/GenBank/DDBJ whole genome shotgun (WGS) entry which is preliminary data.</text>
</comment>
<dbReference type="Gene3D" id="3.30.565.10">
    <property type="entry name" value="Histidine kinase-like ATPase, C-terminal domain"/>
    <property type="match status" value="1"/>
</dbReference>
<gene>
    <name evidence="14" type="ORF">BC793_14835</name>
</gene>
<evidence type="ECO:0000256" key="2">
    <source>
        <dbReference type="ARBA" id="ARBA00004236"/>
    </source>
</evidence>
<feature type="domain" description="Histidine kinase" evidence="12">
    <location>
        <begin position="241"/>
        <end position="446"/>
    </location>
</feature>
<dbReference type="InterPro" id="IPR050428">
    <property type="entry name" value="TCS_sensor_his_kinase"/>
</dbReference>
<dbReference type="PANTHER" id="PTHR45436:SF5">
    <property type="entry name" value="SENSOR HISTIDINE KINASE TRCS"/>
    <property type="match status" value="1"/>
</dbReference>
<dbReference type="SUPFAM" id="SSF55874">
    <property type="entry name" value="ATPase domain of HSP90 chaperone/DNA topoisomerase II/histidine kinase"/>
    <property type="match status" value="1"/>
</dbReference>
<evidence type="ECO:0000259" key="12">
    <source>
        <dbReference type="PROSITE" id="PS50109"/>
    </source>
</evidence>
<evidence type="ECO:0000256" key="5">
    <source>
        <dbReference type="ARBA" id="ARBA00022679"/>
    </source>
</evidence>
<sequence length="447" mass="47093">MRPIGLRARVSAAFALGALILSACVSLVSYESVRNTLFAERERTAVRATYYDATVVDAGIAGPAPDVLEVLRSLDTGTDRYVLLHLDGRWHSRSADLAVDTAVPPGLQEMTASGEAGAQRIRRDGRPALIVGVPLAGEAVFYEIVSLGELDRTLRTLALVLTAVAIMVAAAGAAVGWYVTRHALRPVTAVAEAARGIAGGDLTTRLDPATEPDLAPLSAAFNDMADQLARRLERDRRFAADVSHELRSPLQTLEAAASVLDRRRDQLDDRAGAAVTLVTAEITRFQALVNDLLELARTDQPAHREPVDVVALAERVCRSRELPADLVETVPGTASAWSVDRRRVEQALGNLIDNAVRYGGGPVAVRIGPGYLEVDDAGPGVAETDRATIFDRFVRGPASHARGDGDGTGLGLAIVAGHAAAHGGDAGVTERPGGGARFRITLPGAGT</sequence>
<evidence type="ECO:0000256" key="10">
    <source>
        <dbReference type="ARBA" id="ARBA00023136"/>
    </source>
</evidence>
<evidence type="ECO:0000256" key="9">
    <source>
        <dbReference type="ARBA" id="ARBA00023012"/>
    </source>
</evidence>
<dbReference type="Pfam" id="PF02518">
    <property type="entry name" value="HATPase_c"/>
    <property type="match status" value="1"/>
</dbReference>
<keyword evidence="10 11" id="KW-0472">Membrane</keyword>
<dbReference type="PROSITE" id="PS51257">
    <property type="entry name" value="PROKAR_LIPOPROTEIN"/>
    <property type="match status" value="1"/>
</dbReference>
<name>A0A316EF72_9ACTN</name>
<dbReference type="SMART" id="SM00304">
    <property type="entry name" value="HAMP"/>
    <property type="match status" value="1"/>
</dbReference>
<dbReference type="CDD" id="cd06225">
    <property type="entry name" value="HAMP"/>
    <property type="match status" value="1"/>
</dbReference>
<accession>A0A316EF72</accession>
<evidence type="ECO:0000313" key="15">
    <source>
        <dbReference type="Proteomes" id="UP000245697"/>
    </source>
</evidence>
<evidence type="ECO:0000313" key="14">
    <source>
        <dbReference type="EMBL" id="PWK28730.1"/>
    </source>
</evidence>
<dbReference type="CDD" id="cd00075">
    <property type="entry name" value="HATPase"/>
    <property type="match status" value="1"/>
</dbReference>
<dbReference type="SMART" id="SM00387">
    <property type="entry name" value="HATPase_c"/>
    <property type="match status" value="1"/>
</dbReference>
<dbReference type="Pfam" id="PF00512">
    <property type="entry name" value="HisKA"/>
    <property type="match status" value="1"/>
</dbReference>
<comment type="subcellular location">
    <subcellularLocation>
        <location evidence="2">Cell membrane</location>
    </subcellularLocation>
</comment>
<dbReference type="InterPro" id="IPR036097">
    <property type="entry name" value="HisK_dim/P_sf"/>
</dbReference>
<dbReference type="OrthoDB" id="5242752at2"/>
<evidence type="ECO:0000256" key="11">
    <source>
        <dbReference type="SAM" id="Phobius"/>
    </source>
</evidence>
<keyword evidence="5" id="KW-0808">Transferase</keyword>
<dbReference type="GO" id="GO:0000155">
    <property type="term" value="F:phosphorelay sensor kinase activity"/>
    <property type="evidence" value="ECO:0007669"/>
    <property type="project" value="InterPro"/>
</dbReference>
<comment type="catalytic activity">
    <reaction evidence="1">
        <text>ATP + protein L-histidine = ADP + protein N-phospho-L-histidine.</text>
        <dbReference type="EC" id="2.7.13.3"/>
    </reaction>
</comment>
<dbReference type="PROSITE" id="PS50109">
    <property type="entry name" value="HIS_KIN"/>
    <property type="match status" value="1"/>
</dbReference>
<keyword evidence="6 11" id="KW-0812">Transmembrane</keyword>
<dbReference type="InterPro" id="IPR003660">
    <property type="entry name" value="HAMP_dom"/>
</dbReference>
<protein>
    <recommendedName>
        <fullName evidence="3">histidine kinase</fullName>
        <ecNumber evidence="3">2.7.13.3</ecNumber>
    </recommendedName>
</protein>
<organism evidence="14 15">
    <name type="scientific">Actinoplanes xinjiangensis</name>
    <dbReference type="NCBI Taxonomy" id="512350"/>
    <lineage>
        <taxon>Bacteria</taxon>
        <taxon>Bacillati</taxon>
        <taxon>Actinomycetota</taxon>
        <taxon>Actinomycetes</taxon>
        <taxon>Micromonosporales</taxon>
        <taxon>Micromonosporaceae</taxon>
        <taxon>Actinoplanes</taxon>
    </lineage>
</organism>
<dbReference type="PANTHER" id="PTHR45436">
    <property type="entry name" value="SENSOR HISTIDINE KINASE YKOH"/>
    <property type="match status" value="1"/>
</dbReference>
<feature type="domain" description="HAMP" evidence="13">
    <location>
        <begin position="181"/>
        <end position="233"/>
    </location>
</feature>
<dbReference type="SUPFAM" id="SSF47384">
    <property type="entry name" value="Homodimeric domain of signal transducing histidine kinase"/>
    <property type="match status" value="1"/>
</dbReference>
<dbReference type="Pfam" id="PF00672">
    <property type="entry name" value="HAMP"/>
    <property type="match status" value="1"/>
</dbReference>
<keyword evidence="15" id="KW-1185">Reference proteome</keyword>
<dbReference type="Proteomes" id="UP000245697">
    <property type="component" value="Unassembled WGS sequence"/>
</dbReference>
<dbReference type="SUPFAM" id="SSF158472">
    <property type="entry name" value="HAMP domain-like"/>
    <property type="match status" value="1"/>
</dbReference>
<keyword evidence="9" id="KW-0902">Two-component regulatory system</keyword>
<dbReference type="InterPro" id="IPR003594">
    <property type="entry name" value="HATPase_dom"/>
</dbReference>
<keyword evidence="7 14" id="KW-0418">Kinase</keyword>
<evidence type="ECO:0000256" key="3">
    <source>
        <dbReference type="ARBA" id="ARBA00012438"/>
    </source>
</evidence>
<evidence type="ECO:0000259" key="13">
    <source>
        <dbReference type="PROSITE" id="PS50885"/>
    </source>
</evidence>
<evidence type="ECO:0000256" key="7">
    <source>
        <dbReference type="ARBA" id="ARBA00022777"/>
    </source>
</evidence>
<dbReference type="InterPro" id="IPR004358">
    <property type="entry name" value="Sig_transdc_His_kin-like_C"/>
</dbReference>
<dbReference type="AlphaFoldDB" id="A0A316EF72"/>
<proteinExistence type="predicted"/>
<dbReference type="PRINTS" id="PR00344">
    <property type="entry name" value="BCTRLSENSOR"/>
</dbReference>
<dbReference type="InterPro" id="IPR005467">
    <property type="entry name" value="His_kinase_dom"/>
</dbReference>
<keyword evidence="8 11" id="KW-1133">Transmembrane helix</keyword>
<dbReference type="SMART" id="SM00388">
    <property type="entry name" value="HisKA"/>
    <property type="match status" value="1"/>
</dbReference>
<evidence type="ECO:0000256" key="8">
    <source>
        <dbReference type="ARBA" id="ARBA00022989"/>
    </source>
</evidence>
<dbReference type="EC" id="2.7.13.3" evidence="3"/>
<dbReference type="GO" id="GO:0005886">
    <property type="term" value="C:plasma membrane"/>
    <property type="evidence" value="ECO:0007669"/>
    <property type="project" value="UniProtKB-SubCell"/>
</dbReference>
<evidence type="ECO:0000256" key="4">
    <source>
        <dbReference type="ARBA" id="ARBA00022553"/>
    </source>
</evidence>
<dbReference type="PROSITE" id="PS50885">
    <property type="entry name" value="HAMP"/>
    <property type="match status" value="1"/>
</dbReference>
<dbReference type="InterPro" id="IPR036890">
    <property type="entry name" value="HATPase_C_sf"/>
</dbReference>
<evidence type="ECO:0000256" key="1">
    <source>
        <dbReference type="ARBA" id="ARBA00000085"/>
    </source>
</evidence>
<feature type="transmembrane region" description="Helical" evidence="11">
    <location>
        <begin position="157"/>
        <end position="179"/>
    </location>
</feature>
<dbReference type="InterPro" id="IPR003661">
    <property type="entry name" value="HisK_dim/P_dom"/>
</dbReference>
<reference evidence="14 15" key="1">
    <citation type="submission" date="2018-05" db="EMBL/GenBank/DDBJ databases">
        <title>Genomic Encyclopedia of Archaeal and Bacterial Type Strains, Phase II (KMG-II): from individual species to whole genera.</title>
        <authorList>
            <person name="Goeker M."/>
        </authorList>
    </citation>
    <scope>NUCLEOTIDE SEQUENCE [LARGE SCALE GENOMIC DNA]</scope>
    <source>
        <strain evidence="14 15">DSM 45184</strain>
    </source>
</reference>